<feature type="transmembrane region" description="Helical" evidence="1">
    <location>
        <begin position="23"/>
        <end position="49"/>
    </location>
</feature>
<accession>A0ABY6J446</accession>
<feature type="transmembrane region" description="Helical" evidence="1">
    <location>
        <begin position="112"/>
        <end position="132"/>
    </location>
</feature>
<evidence type="ECO:0008006" key="4">
    <source>
        <dbReference type="Google" id="ProtNLM"/>
    </source>
</evidence>
<keyword evidence="1" id="KW-1133">Transmembrane helix</keyword>
<keyword evidence="1" id="KW-0472">Membrane</keyword>
<reference evidence="2" key="1">
    <citation type="submission" date="2022-10" db="EMBL/GenBank/DDBJ databases">
        <title>Chitinophaga sp. nov., isolated from soil.</title>
        <authorList>
            <person name="Jeon C.O."/>
        </authorList>
    </citation>
    <scope>NUCLEOTIDE SEQUENCE</scope>
    <source>
        <strain evidence="2">R8</strain>
    </source>
</reference>
<gene>
    <name evidence="2" type="ORF">MKQ68_23755</name>
</gene>
<feature type="transmembrane region" description="Helical" evidence="1">
    <location>
        <begin position="138"/>
        <end position="155"/>
    </location>
</feature>
<organism evidence="2 3">
    <name type="scientific">Chitinophaga horti</name>
    <dbReference type="NCBI Taxonomy" id="2920382"/>
    <lineage>
        <taxon>Bacteria</taxon>
        <taxon>Pseudomonadati</taxon>
        <taxon>Bacteroidota</taxon>
        <taxon>Chitinophagia</taxon>
        <taxon>Chitinophagales</taxon>
        <taxon>Chitinophagaceae</taxon>
        <taxon>Chitinophaga</taxon>
    </lineage>
</organism>
<dbReference type="EMBL" id="CP107006">
    <property type="protein sequence ID" value="UYQ93101.1"/>
    <property type="molecule type" value="Genomic_DNA"/>
</dbReference>
<name>A0ABY6J446_9BACT</name>
<feature type="transmembrane region" description="Helical" evidence="1">
    <location>
        <begin position="74"/>
        <end position="92"/>
    </location>
</feature>
<dbReference type="Proteomes" id="UP001162741">
    <property type="component" value="Chromosome"/>
</dbReference>
<keyword evidence="3" id="KW-1185">Reference proteome</keyword>
<evidence type="ECO:0000313" key="2">
    <source>
        <dbReference type="EMBL" id="UYQ93101.1"/>
    </source>
</evidence>
<sequence>MNEQQHLDTLTDIKRMMERSTRFISLSGLSGIIAGAAAIAGGAVAFVLIRDYYYQWDVLGNHSRQDFLHLKVKLMVLALAVLVIALTAGCYLTWRRARRNGEAIWDGVARKVLVNLAIPLVAGGAFVMGSLYNEVPVLIAPVCLIFYGLALVNASKYTLSDIRYLGLVEIALGIVNLFAVRYGLYFWVLGFGVLHIVYGTSMWWKYERGTKVS</sequence>
<dbReference type="RefSeq" id="WP_264281235.1">
    <property type="nucleotide sequence ID" value="NZ_CP107006.1"/>
</dbReference>
<evidence type="ECO:0000256" key="1">
    <source>
        <dbReference type="SAM" id="Phobius"/>
    </source>
</evidence>
<evidence type="ECO:0000313" key="3">
    <source>
        <dbReference type="Proteomes" id="UP001162741"/>
    </source>
</evidence>
<proteinExistence type="predicted"/>
<keyword evidence="1" id="KW-0812">Transmembrane</keyword>
<protein>
    <recommendedName>
        <fullName evidence="4">Beta-carotene 15,15'-monooxygenase</fullName>
    </recommendedName>
</protein>
<feature type="transmembrane region" description="Helical" evidence="1">
    <location>
        <begin position="185"/>
        <end position="204"/>
    </location>
</feature>